<organism evidence="2 3">
    <name type="scientific">Muraenolepis orangiensis</name>
    <name type="common">Patagonian moray cod</name>
    <dbReference type="NCBI Taxonomy" id="630683"/>
    <lineage>
        <taxon>Eukaryota</taxon>
        <taxon>Metazoa</taxon>
        <taxon>Chordata</taxon>
        <taxon>Craniata</taxon>
        <taxon>Vertebrata</taxon>
        <taxon>Euteleostomi</taxon>
        <taxon>Actinopterygii</taxon>
        <taxon>Neopterygii</taxon>
        <taxon>Teleostei</taxon>
        <taxon>Neoteleostei</taxon>
        <taxon>Acanthomorphata</taxon>
        <taxon>Zeiogadaria</taxon>
        <taxon>Gadariae</taxon>
        <taxon>Gadiformes</taxon>
        <taxon>Muraenolepidoidei</taxon>
        <taxon>Muraenolepididae</taxon>
        <taxon>Muraenolepis</taxon>
    </lineage>
</organism>
<protein>
    <submittedName>
        <fullName evidence="2">Uncharacterized protein</fullName>
    </submittedName>
</protein>
<dbReference type="EMBL" id="JANIIK010000034">
    <property type="protein sequence ID" value="KAJ3614861.1"/>
    <property type="molecule type" value="Genomic_DNA"/>
</dbReference>
<feature type="region of interest" description="Disordered" evidence="1">
    <location>
        <begin position="1"/>
        <end position="26"/>
    </location>
</feature>
<proteinExistence type="predicted"/>
<dbReference type="AlphaFoldDB" id="A0A9Q0IYU5"/>
<comment type="caution">
    <text evidence="2">The sequence shown here is derived from an EMBL/GenBank/DDBJ whole genome shotgun (WGS) entry which is preliminary data.</text>
</comment>
<evidence type="ECO:0000313" key="2">
    <source>
        <dbReference type="EMBL" id="KAJ3614861.1"/>
    </source>
</evidence>
<evidence type="ECO:0000313" key="3">
    <source>
        <dbReference type="Proteomes" id="UP001148018"/>
    </source>
</evidence>
<evidence type="ECO:0000256" key="1">
    <source>
        <dbReference type="SAM" id="MobiDB-lite"/>
    </source>
</evidence>
<feature type="compositionally biased region" description="Polar residues" evidence="1">
    <location>
        <begin position="1"/>
        <end position="16"/>
    </location>
</feature>
<name>A0A9Q0IYU5_9TELE</name>
<reference evidence="2" key="1">
    <citation type="submission" date="2022-07" db="EMBL/GenBank/DDBJ databases">
        <title>Chromosome-level genome of Muraenolepis orangiensis.</title>
        <authorList>
            <person name="Kim J."/>
        </authorList>
    </citation>
    <scope>NUCLEOTIDE SEQUENCE</scope>
    <source>
        <strain evidence="2">KU_S4_2022</strain>
        <tissue evidence="2">Muscle</tissue>
    </source>
</reference>
<accession>A0A9Q0IYU5</accession>
<gene>
    <name evidence="2" type="ORF">NHX12_018431</name>
</gene>
<feature type="non-terminal residue" evidence="2">
    <location>
        <position position="57"/>
    </location>
</feature>
<sequence length="57" mass="5926">MSSSVSFITGGQQWSSPRAPVPLAGLRSPPGPRPLWSGGLDLLNMACLHANPASVVR</sequence>
<keyword evidence="3" id="KW-1185">Reference proteome</keyword>
<dbReference type="Proteomes" id="UP001148018">
    <property type="component" value="Unassembled WGS sequence"/>
</dbReference>